<dbReference type="EMBL" id="JABSTQ010010016">
    <property type="protein sequence ID" value="KAG0424089.1"/>
    <property type="molecule type" value="Genomic_DNA"/>
</dbReference>
<sequence length="215" mass="22695">MNLGTTTRTAVLRLKGGVTCDNIPHQLRVAGETALVVVPGRAPLCLRCEKKGHIRKDCRAPKCNVCRRVAHDGAHCERTHAVAAAPAGSDEISELRMDEADAADAVKGSTANTLPSAKPDSATEGKSESSVNCEVSAANAERPPHLQAASSEAKTVPSPVAVNEYEGVNKEKDGQRTHGGRGNAKCRHHEKVAGERRCGPRRDRPGGAAFQDGAR</sequence>
<keyword evidence="2" id="KW-1185">Reference proteome</keyword>
<dbReference type="Proteomes" id="UP000805193">
    <property type="component" value="Unassembled WGS sequence"/>
</dbReference>
<comment type="caution">
    <text evidence="1">The sequence shown here is derived from an EMBL/GenBank/DDBJ whole genome shotgun (WGS) entry which is preliminary data.</text>
</comment>
<gene>
    <name evidence="1" type="ORF">HPB47_000157</name>
</gene>
<reference evidence="1 2" key="1">
    <citation type="journal article" date="2020" name="Cell">
        <title>Large-Scale Comparative Analyses of Tick Genomes Elucidate Their Genetic Diversity and Vector Capacities.</title>
        <authorList>
            <consortium name="Tick Genome and Microbiome Consortium (TIGMIC)"/>
            <person name="Jia N."/>
            <person name="Wang J."/>
            <person name="Shi W."/>
            <person name="Du L."/>
            <person name="Sun Y."/>
            <person name="Zhan W."/>
            <person name="Jiang J.F."/>
            <person name="Wang Q."/>
            <person name="Zhang B."/>
            <person name="Ji P."/>
            <person name="Bell-Sakyi L."/>
            <person name="Cui X.M."/>
            <person name="Yuan T.T."/>
            <person name="Jiang B.G."/>
            <person name="Yang W.F."/>
            <person name="Lam T.T."/>
            <person name="Chang Q.C."/>
            <person name="Ding S.J."/>
            <person name="Wang X.J."/>
            <person name="Zhu J.G."/>
            <person name="Ruan X.D."/>
            <person name="Zhao L."/>
            <person name="Wei J.T."/>
            <person name="Ye R.Z."/>
            <person name="Que T.C."/>
            <person name="Du C.H."/>
            <person name="Zhou Y.H."/>
            <person name="Cheng J.X."/>
            <person name="Dai P.F."/>
            <person name="Guo W.B."/>
            <person name="Han X.H."/>
            <person name="Huang E.J."/>
            <person name="Li L.F."/>
            <person name="Wei W."/>
            <person name="Gao Y.C."/>
            <person name="Liu J.Z."/>
            <person name="Shao H.Z."/>
            <person name="Wang X."/>
            <person name="Wang C.C."/>
            <person name="Yang T.C."/>
            <person name="Huo Q.B."/>
            <person name="Li W."/>
            <person name="Chen H.Y."/>
            <person name="Chen S.E."/>
            <person name="Zhou L.G."/>
            <person name="Ni X.B."/>
            <person name="Tian J.H."/>
            <person name="Sheng Y."/>
            <person name="Liu T."/>
            <person name="Pan Y.S."/>
            <person name="Xia L.Y."/>
            <person name="Li J."/>
            <person name="Zhao F."/>
            <person name="Cao W.C."/>
        </authorList>
    </citation>
    <scope>NUCLEOTIDE SEQUENCE [LARGE SCALE GENOMIC DNA]</scope>
    <source>
        <strain evidence="1">Iper-2018</strain>
    </source>
</reference>
<organism evidence="1 2">
    <name type="scientific">Ixodes persulcatus</name>
    <name type="common">Taiga tick</name>
    <dbReference type="NCBI Taxonomy" id="34615"/>
    <lineage>
        <taxon>Eukaryota</taxon>
        <taxon>Metazoa</taxon>
        <taxon>Ecdysozoa</taxon>
        <taxon>Arthropoda</taxon>
        <taxon>Chelicerata</taxon>
        <taxon>Arachnida</taxon>
        <taxon>Acari</taxon>
        <taxon>Parasitiformes</taxon>
        <taxon>Ixodida</taxon>
        <taxon>Ixodoidea</taxon>
        <taxon>Ixodidae</taxon>
        <taxon>Ixodinae</taxon>
        <taxon>Ixodes</taxon>
    </lineage>
</organism>
<protein>
    <submittedName>
        <fullName evidence="1">Uncharacterized protein</fullName>
    </submittedName>
</protein>
<accession>A0AC60PSV7</accession>
<name>A0AC60PSV7_IXOPE</name>
<evidence type="ECO:0000313" key="1">
    <source>
        <dbReference type="EMBL" id="KAG0424089.1"/>
    </source>
</evidence>
<evidence type="ECO:0000313" key="2">
    <source>
        <dbReference type="Proteomes" id="UP000805193"/>
    </source>
</evidence>
<proteinExistence type="predicted"/>